<dbReference type="EMBL" id="BBZA01000211">
    <property type="protein sequence ID" value="GAP63932.1"/>
    <property type="molecule type" value="Genomic_DNA"/>
</dbReference>
<dbReference type="GO" id="GO:0009103">
    <property type="term" value="P:lipopolysaccharide biosynthetic process"/>
    <property type="evidence" value="ECO:0007669"/>
    <property type="project" value="TreeGrafter"/>
</dbReference>
<dbReference type="EMBL" id="LGKN01000003">
    <property type="protein sequence ID" value="KPL89303.1"/>
    <property type="molecule type" value="Genomic_DNA"/>
</dbReference>
<organism evidence="3 5">
    <name type="scientific">Ardenticatena maritima</name>
    <dbReference type="NCBI Taxonomy" id="872965"/>
    <lineage>
        <taxon>Bacteria</taxon>
        <taxon>Bacillati</taxon>
        <taxon>Chloroflexota</taxon>
        <taxon>Ardenticatenia</taxon>
        <taxon>Ardenticatenales</taxon>
        <taxon>Ardenticatenaceae</taxon>
        <taxon>Ardenticatena</taxon>
    </lineage>
</organism>
<comment type="caution">
    <text evidence="3">The sequence shown here is derived from an EMBL/GenBank/DDBJ whole genome shotgun (WGS) entry which is preliminary data.</text>
</comment>
<evidence type="ECO:0000313" key="3">
    <source>
        <dbReference type="EMBL" id="GAP63932.1"/>
    </source>
</evidence>
<dbReference type="RefSeq" id="WP_054493702.1">
    <property type="nucleotide sequence ID" value="NZ_BBZA01000211.1"/>
</dbReference>
<keyword evidence="5" id="KW-1185">Reference proteome</keyword>
<sequence>MRIGFISTRLNGTDGVSLEVEKWDKVLRRMGHETFYCAGELGGYAAGGTLIPLLHFNHQSILSLGRRAFGPNGDESPEQVIDDIYRIADEIRPPLRDFIRKNKLDLIIVQNALTIPMNLPLGVALTGLIAELGINTIAHHHDFYWERDRYQAARILRLLDTNFPARLPTIRHVVINSIAQKRLLARRGIESVVIPNVFDYSTPPPGIDEYNRDFRQAIGLADEDLFVLQPTRIIRRKGIEMAIELVHRLRNPRAKLVITHSATDEGLDYWRWLQSEAKMMGVDMRLVDHLIRPERTMEEGQKRYSLWDAYVHADLVTYPSIYEGFGNALLEAIYFKKLIVVNRYPVYNADIRPLGFEFIELDGFVSEESVEMTRELLAKPDVVRMMAEKNFEIARQHFSLEVLEEKLRQVLASF</sequence>
<reference evidence="4 6" key="2">
    <citation type="submission" date="2015-07" db="EMBL/GenBank/DDBJ databases">
        <title>Whole genome sequence of Ardenticatena maritima DSM 23922.</title>
        <authorList>
            <person name="Hemp J."/>
            <person name="Ward L.M."/>
            <person name="Pace L.A."/>
            <person name="Fischer W.W."/>
        </authorList>
    </citation>
    <scope>NUCLEOTIDE SEQUENCE [LARGE SCALE GENOMIC DNA]</scope>
    <source>
        <strain evidence="4 6">110S</strain>
    </source>
</reference>
<evidence type="ECO:0000256" key="1">
    <source>
        <dbReference type="ARBA" id="ARBA00022679"/>
    </source>
</evidence>
<dbReference type="GO" id="GO:0016757">
    <property type="term" value="F:glycosyltransferase activity"/>
    <property type="evidence" value="ECO:0007669"/>
    <property type="project" value="InterPro"/>
</dbReference>
<dbReference type="SUPFAM" id="SSF53756">
    <property type="entry name" value="UDP-Glycosyltransferase/glycogen phosphorylase"/>
    <property type="match status" value="1"/>
</dbReference>
<reference evidence="3 5" key="1">
    <citation type="journal article" date="2015" name="Genome Announc.">
        <title>Draft Genome Sequence of a Heterotrophic Facultative Anaerobic Thermophilic Bacterium, Ardenticatena maritima Strain 110ST.</title>
        <authorList>
            <person name="Kawaichi S."/>
            <person name="Yoshida T."/>
            <person name="Sako Y."/>
            <person name="Nakamura R."/>
        </authorList>
    </citation>
    <scope>NUCLEOTIDE SEQUENCE [LARGE SCALE GENOMIC DNA]</scope>
    <source>
        <strain evidence="3 5">110S</strain>
    </source>
</reference>
<dbReference type="Pfam" id="PF00534">
    <property type="entry name" value="Glycos_transf_1"/>
    <property type="match status" value="1"/>
</dbReference>
<dbReference type="Proteomes" id="UP000037784">
    <property type="component" value="Unassembled WGS sequence"/>
</dbReference>
<gene>
    <name evidence="3" type="ORF">ARMA_2355</name>
    <name evidence="4" type="ORF">SE16_02190</name>
</gene>
<dbReference type="InterPro" id="IPR001296">
    <property type="entry name" value="Glyco_trans_1"/>
</dbReference>
<dbReference type="Gene3D" id="3.40.50.2000">
    <property type="entry name" value="Glycogen Phosphorylase B"/>
    <property type="match status" value="2"/>
</dbReference>
<accession>A0A0M8KA91</accession>
<dbReference type="CDD" id="cd03801">
    <property type="entry name" value="GT4_PimA-like"/>
    <property type="match status" value="1"/>
</dbReference>
<keyword evidence="1" id="KW-0808">Transferase</keyword>
<reference evidence="5" key="3">
    <citation type="submission" date="2015-08" db="EMBL/GenBank/DDBJ databases">
        <title>Draft Genome Sequence of a Heterotrophic Facultative Anaerobic Bacterium Ardenticatena maritima Strain 110S.</title>
        <authorList>
            <person name="Kawaichi S."/>
            <person name="Yoshida T."/>
            <person name="Sako Y."/>
            <person name="Nakamura R."/>
        </authorList>
    </citation>
    <scope>NUCLEOTIDE SEQUENCE [LARGE SCALE GENOMIC DNA]</scope>
    <source>
        <strain evidence="5">110S</strain>
    </source>
</reference>
<protein>
    <recommendedName>
        <fullName evidence="2">Glycosyl transferase family 1 domain-containing protein</fullName>
    </recommendedName>
</protein>
<dbReference type="InParanoid" id="A0A0M8KA91"/>
<evidence type="ECO:0000313" key="6">
    <source>
        <dbReference type="Proteomes" id="UP000050502"/>
    </source>
</evidence>
<dbReference type="AlphaFoldDB" id="A0A0M8KA91"/>
<dbReference type="Proteomes" id="UP000050502">
    <property type="component" value="Unassembled WGS sequence"/>
</dbReference>
<dbReference type="STRING" id="872965.SE16_02190"/>
<evidence type="ECO:0000313" key="4">
    <source>
        <dbReference type="EMBL" id="KPL89303.1"/>
    </source>
</evidence>
<evidence type="ECO:0000259" key="2">
    <source>
        <dbReference type="Pfam" id="PF00534"/>
    </source>
</evidence>
<feature type="domain" description="Glycosyl transferase family 1" evidence="2">
    <location>
        <begin position="213"/>
        <end position="347"/>
    </location>
</feature>
<evidence type="ECO:0000313" key="5">
    <source>
        <dbReference type="Proteomes" id="UP000037784"/>
    </source>
</evidence>
<proteinExistence type="predicted"/>
<name>A0A0M8KA91_9CHLR</name>
<dbReference type="PATRIC" id="fig|872965.6.peg.384"/>
<dbReference type="PANTHER" id="PTHR46401">
    <property type="entry name" value="GLYCOSYLTRANSFERASE WBBK-RELATED"/>
    <property type="match status" value="1"/>
</dbReference>
<dbReference type="PANTHER" id="PTHR46401:SF2">
    <property type="entry name" value="GLYCOSYLTRANSFERASE WBBK-RELATED"/>
    <property type="match status" value="1"/>
</dbReference>
<dbReference type="OrthoDB" id="9762705at2"/>